<dbReference type="SUPFAM" id="SSF56436">
    <property type="entry name" value="C-type lectin-like"/>
    <property type="match status" value="1"/>
</dbReference>
<dbReference type="AlphaFoldDB" id="A0A0N5AI12"/>
<dbReference type="Proteomes" id="UP000046393">
    <property type="component" value="Unplaced"/>
</dbReference>
<sequence length="113" mass="12928">MAIKLRSVFLLVLASIVLQSIKGFVKKSKKYYIGLEWQKNGWHWCDGRPVTYTNWMYPPENPDDGSVVIGGCGTKNNRWRILTTEAEKRQPRSAVCKRSGDSETSKLLLNYGF</sequence>
<accession>A0A0N5AI12</accession>
<proteinExistence type="predicted"/>
<feature type="chain" id="PRO_5005893288" evidence="1">
    <location>
        <begin position="24"/>
        <end position="113"/>
    </location>
</feature>
<feature type="domain" description="C-type lectin" evidence="2">
    <location>
        <begin position="13"/>
        <end position="80"/>
    </location>
</feature>
<dbReference type="InterPro" id="IPR016186">
    <property type="entry name" value="C-type_lectin-like/link_sf"/>
</dbReference>
<keyword evidence="3" id="KW-1185">Reference proteome</keyword>
<keyword evidence="1" id="KW-0732">Signal</keyword>
<evidence type="ECO:0000313" key="4">
    <source>
        <dbReference type="WBParaSite" id="SMUV_0000403801-mRNA-1"/>
    </source>
</evidence>
<dbReference type="InterPro" id="IPR016187">
    <property type="entry name" value="CTDL_fold"/>
</dbReference>
<protein>
    <submittedName>
        <fullName evidence="4">C-type lectin domain-containing protein</fullName>
    </submittedName>
</protein>
<dbReference type="WBParaSite" id="SMUV_0000403801-mRNA-1">
    <property type="protein sequence ID" value="SMUV_0000403801-mRNA-1"/>
    <property type="gene ID" value="SMUV_0000403801"/>
</dbReference>
<evidence type="ECO:0000256" key="1">
    <source>
        <dbReference type="SAM" id="SignalP"/>
    </source>
</evidence>
<dbReference type="InterPro" id="IPR001304">
    <property type="entry name" value="C-type_lectin-like"/>
</dbReference>
<dbReference type="Gene3D" id="3.10.100.10">
    <property type="entry name" value="Mannose-Binding Protein A, subunit A"/>
    <property type="match status" value="1"/>
</dbReference>
<organism evidence="3 4">
    <name type="scientific">Syphacia muris</name>
    <dbReference type="NCBI Taxonomy" id="451379"/>
    <lineage>
        <taxon>Eukaryota</taxon>
        <taxon>Metazoa</taxon>
        <taxon>Ecdysozoa</taxon>
        <taxon>Nematoda</taxon>
        <taxon>Chromadorea</taxon>
        <taxon>Rhabditida</taxon>
        <taxon>Spirurina</taxon>
        <taxon>Oxyuridomorpha</taxon>
        <taxon>Oxyuroidea</taxon>
        <taxon>Oxyuridae</taxon>
        <taxon>Syphacia</taxon>
    </lineage>
</organism>
<evidence type="ECO:0000259" key="2">
    <source>
        <dbReference type="PROSITE" id="PS50041"/>
    </source>
</evidence>
<reference evidence="4" key="1">
    <citation type="submission" date="2017-02" db="UniProtKB">
        <authorList>
            <consortium name="WormBaseParasite"/>
        </authorList>
    </citation>
    <scope>IDENTIFICATION</scope>
</reference>
<feature type="signal peptide" evidence="1">
    <location>
        <begin position="1"/>
        <end position="23"/>
    </location>
</feature>
<name>A0A0N5AI12_9BILA</name>
<dbReference type="PROSITE" id="PS50041">
    <property type="entry name" value="C_TYPE_LECTIN_2"/>
    <property type="match status" value="1"/>
</dbReference>
<evidence type="ECO:0000313" key="3">
    <source>
        <dbReference type="Proteomes" id="UP000046393"/>
    </source>
</evidence>
<dbReference type="Pfam" id="PF00059">
    <property type="entry name" value="Lectin_C"/>
    <property type="match status" value="1"/>
</dbReference>